<evidence type="ECO:0000256" key="14">
    <source>
        <dbReference type="PROSITE-ProRule" id="PRU00175"/>
    </source>
</evidence>
<comment type="similarity">
    <text evidence="13">Belongs to the RING-type zinc finger family. ATL subfamily.</text>
</comment>
<comment type="caution">
    <text evidence="18">The sequence shown here is derived from an EMBL/GenBank/DDBJ whole genome shotgun (WGS) entry which is preliminary data.</text>
</comment>
<evidence type="ECO:0000256" key="7">
    <source>
        <dbReference type="ARBA" id="ARBA00022723"/>
    </source>
</evidence>
<keyword evidence="19" id="KW-1185">Reference proteome</keyword>
<dbReference type="GO" id="GO:0016020">
    <property type="term" value="C:membrane"/>
    <property type="evidence" value="ECO:0007669"/>
    <property type="project" value="UniProtKB-SubCell"/>
</dbReference>
<proteinExistence type="inferred from homology"/>
<gene>
    <name evidence="18" type="ORF">CJ030_MR7G008202</name>
    <name evidence="17" type="ORF">CJ030_MR7G008211</name>
</gene>
<dbReference type="Proteomes" id="UP000516437">
    <property type="component" value="Chromosome 7"/>
</dbReference>
<sequence>MGTITYILALFLCIGFGAIIRILVYYCTCRPLASGSHQISNFTSADQHSHITIITERLGLDEATVRKFPKLIYAQAKARKGISTASCCSICLADYADTDVLRFLPDCGHLFHLKCLDPWLRLHATCPVCRSSPLAEAAPLAQQHC</sequence>
<dbReference type="EMBL" id="RXIC02000025">
    <property type="protein sequence ID" value="KAB1206873.1"/>
    <property type="molecule type" value="Genomic_DNA"/>
</dbReference>
<evidence type="ECO:0000256" key="5">
    <source>
        <dbReference type="ARBA" id="ARBA00022679"/>
    </source>
</evidence>
<keyword evidence="12 15" id="KW-0472">Membrane</keyword>
<dbReference type="InterPro" id="IPR013083">
    <property type="entry name" value="Znf_RING/FYVE/PHD"/>
</dbReference>
<evidence type="ECO:0000256" key="3">
    <source>
        <dbReference type="ARBA" id="ARBA00004906"/>
    </source>
</evidence>
<comment type="subcellular location">
    <subcellularLocation>
        <location evidence="2">Membrane</location>
        <topology evidence="2">Single-pass membrane protein</topology>
    </subcellularLocation>
</comment>
<evidence type="ECO:0000313" key="18">
    <source>
        <dbReference type="EMBL" id="KAB1206882.1"/>
    </source>
</evidence>
<evidence type="ECO:0000313" key="17">
    <source>
        <dbReference type="EMBL" id="KAB1206873.1"/>
    </source>
</evidence>
<keyword evidence="11 15" id="KW-1133">Transmembrane helix</keyword>
<dbReference type="Pfam" id="PF13639">
    <property type="entry name" value="zf-RING_2"/>
    <property type="match status" value="1"/>
</dbReference>
<keyword evidence="9" id="KW-0833">Ubl conjugation pathway</keyword>
<dbReference type="PROSITE" id="PS50089">
    <property type="entry name" value="ZF_RING_2"/>
    <property type="match status" value="1"/>
</dbReference>
<reference evidence="18" key="1">
    <citation type="submission" date="2018-07" db="EMBL/GenBank/DDBJ databases">
        <authorList>
            <person name="Gao Z.-S."/>
            <person name="Jia H.-M."/>
            <person name="Jia H.-J."/>
            <person name="Cai Q.-L."/>
            <person name="Wang Y."/>
            <person name="Zhao H.-B."/>
        </authorList>
    </citation>
    <scope>NUCLEOTIDE SEQUENCE</scope>
    <source>
        <tissue evidence="18">Leaves</tissue>
    </source>
</reference>
<keyword evidence="5" id="KW-0808">Transferase</keyword>
<keyword evidence="10" id="KW-0862">Zinc</keyword>
<dbReference type="OrthoDB" id="8062037at2759"/>
<evidence type="ECO:0000256" key="11">
    <source>
        <dbReference type="ARBA" id="ARBA00022989"/>
    </source>
</evidence>
<dbReference type="PANTHER" id="PTHR46719:SF7">
    <property type="entry name" value="RING-H2 FINGER PROTEIN ATL71-RELATED"/>
    <property type="match status" value="1"/>
</dbReference>
<dbReference type="GO" id="GO:0061630">
    <property type="term" value="F:ubiquitin protein ligase activity"/>
    <property type="evidence" value="ECO:0007669"/>
    <property type="project" value="UniProtKB-EC"/>
</dbReference>
<dbReference type="InterPro" id="IPR045899">
    <property type="entry name" value="ATL71-like"/>
</dbReference>
<protein>
    <recommendedName>
        <fullName evidence="4">RING-type E3 ubiquitin transferase</fullName>
        <ecNumber evidence="4">2.3.2.27</ecNumber>
    </recommendedName>
</protein>
<dbReference type="GO" id="GO:0008270">
    <property type="term" value="F:zinc ion binding"/>
    <property type="evidence" value="ECO:0007669"/>
    <property type="project" value="UniProtKB-KW"/>
</dbReference>
<comment type="catalytic activity">
    <reaction evidence="1">
        <text>S-ubiquitinyl-[E2 ubiquitin-conjugating enzyme]-L-cysteine + [acceptor protein]-L-lysine = [E2 ubiquitin-conjugating enzyme]-L-cysteine + N(6)-ubiquitinyl-[acceptor protein]-L-lysine.</text>
        <dbReference type="EC" id="2.3.2.27"/>
    </reaction>
</comment>
<evidence type="ECO:0000259" key="16">
    <source>
        <dbReference type="PROSITE" id="PS50089"/>
    </source>
</evidence>
<evidence type="ECO:0000256" key="2">
    <source>
        <dbReference type="ARBA" id="ARBA00004167"/>
    </source>
</evidence>
<accession>A0A6A1V2E2</accession>
<dbReference type="SUPFAM" id="SSF57850">
    <property type="entry name" value="RING/U-box"/>
    <property type="match status" value="1"/>
</dbReference>
<evidence type="ECO:0000256" key="1">
    <source>
        <dbReference type="ARBA" id="ARBA00000900"/>
    </source>
</evidence>
<evidence type="ECO:0000256" key="8">
    <source>
        <dbReference type="ARBA" id="ARBA00022771"/>
    </source>
</evidence>
<evidence type="ECO:0000256" key="9">
    <source>
        <dbReference type="ARBA" id="ARBA00022786"/>
    </source>
</evidence>
<keyword evidence="6 15" id="KW-0812">Transmembrane</keyword>
<evidence type="ECO:0000313" key="19">
    <source>
        <dbReference type="Proteomes" id="UP000516437"/>
    </source>
</evidence>
<evidence type="ECO:0000256" key="4">
    <source>
        <dbReference type="ARBA" id="ARBA00012483"/>
    </source>
</evidence>
<dbReference type="PANTHER" id="PTHR46719">
    <property type="entry name" value="TRANSCRIPTION FACTOR C2H2 FAMILY-RELATED"/>
    <property type="match status" value="1"/>
</dbReference>
<dbReference type="FunFam" id="3.30.40.10:FF:000187">
    <property type="entry name" value="E3 ubiquitin-protein ligase ATL6"/>
    <property type="match status" value="1"/>
</dbReference>
<keyword evidence="8 14" id="KW-0863">Zinc-finger</keyword>
<reference evidence="18" key="3">
    <citation type="submission" date="2019-09" db="EMBL/GenBank/DDBJ databases">
        <authorList>
            <person name="Gao Z."/>
        </authorList>
    </citation>
    <scope>NUCLEOTIDE SEQUENCE</scope>
    <source>
        <tissue evidence="18">Leaves</tissue>
    </source>
</reference>
<evidence type="ECO:0000256" key="13">
    <source>
        <dbReference type="ARBA" id="ARBA00024209"/>
    </source>
</evidence>
<dbReference type="EC" id="2.3.2.27" evidence="4"/>
<comment type="pathway">
    <text evidence="3">Protein modification; protein ubiquitination.</text>
</comment>
<dbReference type="Gene3D" id="3.30.40.10">
    <property type="entry name" value="Zinc/RING finger domain, C3HC4 (zinc finger)"/>
    <property type="match status" value="1"/>
</dbReference>
<feature type="transmembrane region" description="Helical" evidence="15">
    <location>
        <begin position="6"/>
        <end position="27"/>
    </location>
</feature>
<evidence type="ECO:0000256" key="12">
    <source>
        <dbReference type="ARBA" id="ARBA00023136"/>
    </source>
</evidence>
<feature type="domain" description="RING-type" evidence="16">
    <location>
        <begin position="88"/>
        <end position="130"/>
    </location>
</feature>
<reference evidence="18 19" key="2">
    <citation type="journal article" date="2019" name="Plant Biotechnol. J.">
        <title>The red bayberry genome and genetic basis of sex determination.</title>
        <authorList>
            <person name="Jia H.M."/>
            <person name="Jia H.J."/>
            <person name="Cai Q.L."/>
            <person name="Wang Y."/>
            <person name="Zhao H.B."/>
            <person name="Yang W.F."/>
            <person name="Wang G.Y."/>
            <person name="Li Y.H."/>
            <person name="Zhan D.L."/>
            <person name="Shen Y.T."/>
            <person name="Niu Q.F."/>
            <person name="Chang L."/>
            <person name="Qiu J."/>
            <person name="Zhao L."/>
            <person name="Xie H.B."/>
            <person name="Fu W.Y."/>
            <person name="Jin J."/>
            <person name="Li X.W."/>
            <person name="Jiao Y."/>
            <person name="Zhou C.C."/>
            <person name="Tu T."/>
            <person name="Chai C.Y."/>
            <person name="Gao J.L."/>
            <person name="Fan L.J."/>
            <person name="van de Weg E."/>
            <person name="Wang J.Y."/>
            <person name="Gao Z.S."/>
        </authorList>
    </citation>
    <scope>NUCLEOTIDE SEQUENCE [LARGE SCALE GENOMIC DNA]</scope>
    <source>
        <tissue evidence="18">Leaves</tissue>
    </source>
</reference>
<evidence type="ECO:0000256" key="6">
    <source>
        <dbReference type="ARBA" id="ARBA00022692"/>
    </source>
</evidence>
<evidence type="ECO:0000256" key="15">
    <source>
        <dbReference type="SAM" id="Phobius"/>
    </source>
</evidence>
<dbReference type="SMART" id="SM00184">
    <property type="entry name" value="RING"/>
    <property type="match status" value="1"/>
</dbReference>
<dbReference type="InterPro" id="IPR001841">
    <property type="entry name" value="Znf_RING"/>
</dbReference>
<evidence type="ECO:0000256" key="10">
    <source>
        <dbReference type="ARBA" id="ARBA00022833"/>
    </source>
</evidence>
<name>A0A6A1V2E2_9ROSI</name>
<organism evidence="18 19">
    <name type="scientific">Morella rubra</name>
    <name type="common">Chinese bayberry</name>
    <dbReference type="NCBI Taxonomy" id="262757"/>
    <lineage>
        <taxon>Eukaryota</taxon>
        <taxon>Viridiplantae</taxon>
        <taxon>Streptophyta</taxon>
        <taxon>Embryophyta</taxon>
        <taxon>Tracheophyta</taxon>
        <taxon>Spermatophyta</taxon>
        <taxon>Magnoliopsida</taxon>
        <taxon>eudicotyledons</taxon>
        <taxon>Gunneridae</taxon>
        <taxon>Pentapetalae</taxon>
        <taxon>rosids</taxon>
        <taxon>fabids</taxon>
        <taxon>Fagales</taxon>
        <taxon>Myricaceae</taxon>
        <taxon>Morella</taxon>
    </lineage>
</organism>
<keyword evidence="7" id="KW-0479">Metal-binding</keyword>
<dbReference type="AlphaFoldDB" id="A0A6A1V2E2"/>
<dbReference type="EMBL" id="RXIC02000025">
    <property type="protein sequence ID" value="KAB1206882.1"/>
    <property type="molecule type" value="Genomic_DNA"/>
</dbReference>